<dbReference type="EMBL" id="CDMZ01002202">
    <property type="protein sequence ID" value="CEM41283.1"/>
    <property type="molecule type" value="Genomic_DNA"/>
</dbReference>
<evidence type="ECO:0000313" key="1">
    <source>
        <dbReference type="EMBL" id="CEM41283.1"/>
    </source>
</evidence>
<sequence>MEKQAETSYKWFNRSGHVFSKIWQTWWQEEHRQTAESIYRLCRAQVKKDPNPGEVRRCAERLVHDMRHHLYTEAARQDVIAKVELEMCTDTEFSKQSKEPR</sequence>
<gene>
    <name evidence="1" type="ORF">Cvel_925</name>
</gene>
<organism evidence="1">
    <name type="scientific">Chromera velia CCMP2878</name>
    <dbReference type="NCBI Taxonomy" id="1169474"/>
    <lineage>
        <taxon>Eukaryota</taxon>
        <taxon>Sar</taxon>
        <taxon>Alveolata</taxon>
        <taxon>Colpodellida</taxon>
        <taxon>Chromeraceae</taxon>
        <taxon>Chromera</taxon>
    </lineage>
</organism>
<dbReference type="VEuPathDB" id="CryptoDB:Cvel_925"/>
<proteinExistence type="predicted"/>
<protein>
    <submittedName>
        <fullName evidence="1">Uncharacterized protein</fullName>
    </submittedName>
</protein>
<accession>A0A0G4HBY3</accession>
<dbReference type="AlphaFoldDB" id="A0A0G4HBY3"/>
<reference evidence="1" key="1">
    <citation type="submission" date="2014-11" db="EMBL/GenBank/DDBJ databases">
        <authorList>
            <person name="Otto D Thomas"/>
            <person name="Naeem Raeece"/>
        </authorList>
    </citation>
    <scope>NUCLEOTIDE SEQUENCE</scope>
</reference>
<name>A0A0G4HBY3_9ALVE</name>